<evidence type="ECO:0000313" key="2">
    <source>
        <dbReference type="Proteomes" id="UP001501442"/>
    </source>
</evidence>
<name>A0ABP8UKQ3_9ACTN</name>
<comment type="caution">
    <text evidence="1">The sequence shown here is derived from an EMBL/GenBank/DDBJ whole genome shotgun (WGS) entry which is preliminary data.</text>
</comment>
<proteinExistence type="predicted"/>
<keyword evidence="2" id="KW-1185">Reference proteome</keyword>
<protein>
    <recommendedName>
        <fullName evidence="3">Proliferating cell nuclear antigen PCNA N-terminal domain-containing protein</fullName>
    </recommendedName>
</protein>
<reference evidence="2" key="1">
    <citation type="journal article" date="2019" name="Int. J. Syst. Evol. Microbiol.">
        <title>The Global Catalogue of Microorganisms (GCM) 10K type strain sequencing project: providing services to taxonomists for standard genome sequencing and annotation.</title>
        <authorList>
            <consortium name="The Broad Institute Genomics Platform"/>
            <consortium name="The Broad Institute Genome Sequencing Center for Infectious Disease"/>
            <person name="Wu L."/>
            <person name="Ma J."/>
        </authorList>
    </citation>
    <scope>NUCLEOTIDE SEQUENCE [LARGE SCALE GENOMIC DNA]</scope>
    <source>
        <strain evidence="2">JCM 17939</strain>
    </source>
</reference>
<evidence type="ECO:0000313" key="1">
    <source>
        <dbReference type="EMBL" id="GAA4631349.1"/>
    </source>
</evidence>
<accession>A0ABP8UKQ3</accession>
<dbReference type="InterPro" id="IPR046179">
    <property type="entry name" value="DUF6188"/>
</dbReference>
<evidence type="ECO:0008006" key="3">
    <source>
        <dbReference type="Google" id="ProtNLM"/>
    </source>
</evidence>
<organism evidence="1 2">
    <name type="scientific">Actinoallomurus vinaceus</name>
    <dbReference type="NCBI Taxonomy" id="1080074"/>
    <lineage>
        <taxon>Bacteria</taxon>
        <taxon>Bacillati</taxon>
        <taxon>Actinomycetota</taxon>
        <taxon>Actinomycetes</taxon>
        <taxon>Streptosporangiales</taxon>
        <taxon>Thermomonosporaceae</taxon>
        <taxon>Actinoallomurus</taxon>
    </lineage>
</organism>
<dbReference type="RefSeq" id="WP_345434491.1">
    <property type="nucleotide sequence ID" value="NZ_BAABHK010000009.1"/>
</dbReference>
<sequence>MALVEHEDRWSTVSQGGSIERVCIDWAITLLIRADDEEFTVRIEESVSLRDPAGVDARLTPTDEPSNLAPILRLLRRSAVRVDAFKDGRLEIETSEGDLLTVLASEDFEPWEISGPYDTRLVSTPDKAVSVWRPSKAG</sequence>
<gene>
    <name evidence="1" type="ORF">GCM10023196_060440</name>
</gene>
<dbReference type="Proteomes" id="UP001501442">
    <property type="component" value="Unassembled WGS sequence"/>
</dbReference>
<dbReference type="Pfam" id="PF19686">
    <property type="entry name" value="DUF6188"/>
    <property type="match status" value="1"/>
</dbReference>
<dbReference type="EMBL" id="BAABHK010000009">
    <property type="protein sequence ID" value="GAA4631349.1"/>
    <property type="molecule type" value="Genomic_DNA"/>
</dbReference>